<proteinExistence type="predicted"/>
<dbReference type="SMART" id="SM00822">
    <property type="entry name" value="PKS_KR"/>
    <property type="match status" value="1"/>
</dbReference>
<feature type="active site" description="Proton acceptor; for dehydratase activity" evidence="9">
    <location>
        <position position="952"/>
    </location>
</feature>
<comment type="pathway">
    <text evidence="2">Antibiotic biosynthesis.</text>
</comment>
<dbReference type="PROSITE" id="PS00606">
    <property type="entry name" value="KS3_1"/>
    <property type="match status" value="1"/>
</dbReference>
<accession>A0A6I6FC58</accession>
<comment type="cofactor">
    <cofactor evidence="1">
        <name>pantetheine 4'-phosphate</name>
        <dbReference type="ChEBI" id="CHEBI:47942"/>
    </cofactor>
</comment>
<evidence type="ECO:0000256" key="3">
    <source>
        <dbReference type="ARBA" id="ARBA00022450"/>
    </source>
</evidence>
<dbReference type="Gene3D" id="1.10.1200.10">
    <property type="entry name" value="ACP-like"/>
    <property type="match status" value="1"/>
</dbReference>
<dbReference type="Pfam" id="PF14765">
    <property type="entry name" value="PS-DH"/>
    <property type="match status" value="1"/>
</dbReference>
<dbReference type="SUPFAM" id="SSF52151">
    <property type="entry name" value="FabD/lysophospholipase-like"/>
    <property type="match status" value="1"/>
</dbReference>
<dbReference type="PROSITE" id="PS50075">
    <property type="entry name" value="CARRIER"/>
    <property type="match status" value="1"/>
</dbReference>
<dbReference type="GO" id="GO:0004315">
    <property type="term" value="F:3-oxoacyl-[acyl-carrier-protein] synthase activity"/>
    <property type="evidence" value="ECO:0007669"/>
    <property type="project" value="InterPro"/>
</dbReference>
<dbReference type="SMART" id="SM00825">
    <property type="entry name" value="PKS_KS"/>
    <property type="match status" value="1"/>
</dbReference>
<evidence type="ECO:0000256" key="10">
    <source>
        <dbReference type="SAM" id="MobiDB-lite"/>
    </source>
</evidence>
<keyword evidence="5" id="KW-0808">Transferase</keyword>
<dbReference type="Gene3D" id="3.30.70.3290">
    <property type="match status" value="1"/>
</dbReference>
<dbReference type="PROSITE" id="PS52019">
    <property type="entry name" value="PKS_MFAS_DH"/>
    <property type="match status" value="1"/>
</dbReference>
<evidence type="ECO:0000313" key="15">
    <source>
        <dbReference type="Proteomes" id="UP000422572"/>
    </source>
</evidence>
<dbReference type="Gene3D" id="3.40.50.720">
    <property type="entry name" value="NAD(P)-binding Rossmann-like Domain"/>
    <property type="match status" value="1"/>
</dbReference>
<dbReference type="EMBL" id="CP034279">
    <property type="protein sequence ID" value="QGV78477.1"/>
    <property type="molecule type" value="Genomic_DNA"/>
</dbReference>
<dbReference type="Pfam" id="PF08990">
    <property type="entry name" value="Docking"/>
    <property type="match status" value="1"/>
</dbReference>
<dbReference type="SUPFAM" id="SSF55048">
    <property type="entry name" value="Probable ACP-binding domain of malonyl-CoA ACP transacylase"/>
    <property type="match status" value="1"/>
</dbReference>
<dbReference type="Pfam" id="PF02801">
    <property type="entry name" value="Ketoacyl-synt_C"/>
    <property type="match status" value="1"/>
</dbReference>
<dbReference type="InterPro" id="IPR006162">
    <property type="entry name" value="Ppantetheine_attach_site"/>
</dbReference>
<dbReference type="Pfam" id="PF00698">
    <property type="entry name" value="Acyl_transf_1"/>
    <property type="match status" value="1"/>
</dbReference>
<dbReference type="SMART" id="SM00826">
    <property type="entry name" value="PKS_DH"/>
    <property type="match status" value="1"/>
</dbReference>
<dbReference type="InterPro" id="IPR042104">
    <property type="entry name" value="PKS_dehydratase_sf"/>
</dbReference>
<dbReference type="Proteomes" id="UP000422572">
    <property type="component" value="Chromosome"/>
</dbReference>
<dbReference type="InterPro" id="IPR049552">
    <property type="entry name" value="PKS_DH_N"/>
</dbReference>
<evidence type="ECO:0000313" key="14">
    <source>
        <dbReference type="EMBL" id="QGV78477.1"/>
    </source>
</evidence>
<feature type="active site" description="Proton donor; for dehydratase activity" evidence="9">
    <location>
        <position position="1121"/>
    </location>
</feature>
<organism evidence="14 15">
    <name type="scientific">Streptomyces ficellus</name>
    <dbReference type="NCBI Taxonomy" id="1977088"/>
    <lineage>
        <taxon>Bacteria</taxon>
        <taxon>Bacillati</taxon>
        <taxon>Actinomycetota</taxon>
        <taxon>Actinomycetes</taxon>
        <taxon>Kitasatosporales</taxon>
        <taxon>Streptomycetaceae</taxon>
        <taxon>Streptomyces</taxon>
    </lineage>
</organism>
<dbReference type="FunFam" id="1.10.1200.10:FF:000007">
    <property type="entry name" value="Probable polyketide synthase pks17"/>
    <property type="match status" value="1"/>
</dbReference>
<name>A0A6I6FC58_9ACTN</name>
<dbReference type="Gene3D" id="3.10.129.110">
    <property type="entry name" value="Polyketide synthase dehydratase"/>
    <property type="match status" value="1"/>
</dbReference>
<sequence>MADEQKYVDYLRRATAEIQDLRQRLHTAENRLPEPVAIVGMACRYPGGVASPDDLWRLVTEGRDAVAEFPGDRGWDVSGIYDPDPDAVGKSYVREGGFLQDAASFDAGYFDISPREALAMDPQHRLLLECSAEAVERAGIRPDTLRGGRVGVFSGIMSSGPSTDTASMAAGRVAYAFGLEGPAVVVDTACSSSLVALHVACQALADDDCSLALVGGATVMTTPDTFVYFSRQRGLATDGRCKSYGAGADGTGFAEGVGVLLVERLSDARRLGHPVLAVIRGSAVNQDGRSNGITAPNGPSQQRVIQGALDRAGLGPADVDVVEGHGTGTRLGDPIEAQALLATYGTGRPAGRPLLLGSVKSNIGHTQAAAGVAGIIKMVQAMRHGTVPPTLHADEPSPQVDWTVGDVRLVTLSPVPWPETGRPRRAAVSSFGLSGTNAHVILEQAPESAGPTPTRPHIDTAPWILSARTEEALRAQAARLRAWADDHEDAQPADVAMALATRRTAMPVRAAVLGTDRADLLRGLDALAAGEADTHVAGVRARRQGGLAVLFTGQGAQRPRMGHELYTAYPVFAEALDEVCAAFAPHFERPLKTVLFARPDTADARLLDRTAYTQAATFALEVALHRLTASWGLRPTLLAGHSIGELTAAHIAGVWSLPDAAKVVAERGRLMDALPAGGAMVAVAAPEQWVRDLMAALGADVSIAAVNGPSAVVVSGEDALVDKVAAACRAEGVRTRPLRTSHAFHSALMEPALEAFSAVLSSVSSHAPRLPVVSNVTGELLTAEQARSPEYWAAHVRGTVRFADGVRTLRAQGAARFLEIGPDTALTPAAQDTLAGVDDTGDAVFAALLRRGRGETGTVLAALARLHTDGVTVDWDAVFDGHPDPGLELPTYAFQGSRYWTAPHQDTVDAAGLGLTAVRHPFLRAAAELPASEGMLLTGRISAETQPWLADHAMWGTALLPGTGLVELAARAGEAADCPAVRDITLHAPLLVPADTAVHLRVALSAPDGEGARALTVHSRREDALPDDPFELHASGTVTPEPDTVPDTAGLTGAWPPADATAVDIDGVYERLAARGYDYGPAFQGVRALWHRDAEVFAEVSLPEARHEETGGFVLHPALWDAALQSLALVGYDEADGETRLPYAWQDVAVHARGAVALRVRIVAADEETLSLTAVDHAGLPVVTVDRIRLREVAPDQLVACDTTDDALFHVQWAPADPPPPREGSARPAGPWAALGADDVRLSGALRAQWGDGSWHPDLSALRRSLDAGATPPALVVLTHTAPDGTPADLPAAVRHAALATLTTLKDWLADERLAAARLVVVTRGAVGDAPADLTGAAVWGLLRTAQTEHPDRFVLVDTDGTEASARALPGLLALEEPQAALRDGEPLVPRLARPAPTGAPAAPAPDPAGTVLVTGALGALGAALAEHLVVRHGARRLLLLSRRGPATEGAAELAAKLRDLGAEVEIAACDVSDRAALAAVLDAVPQDRPLTGVVHAAGVLADGMLETLTERELQDVLRPKVDAAWNLHELTRGTNLRFFSLFSSLSGTLGGAGQANYAAANAFLDALAAHRRQHGLPAQALAWGAWEADGGMVDRLAEADRARAARVGLTALTTDEGLALFDLATGTGEAALVPARLDVRALRRLFSRAEQVPPLLRGLVRLPRARTAERSDQSAALRARLADLPEQDRAREVLAVVREHVAAVLGHAGPATVVVDRGFLDLGLDSLTGIELRNRLDAVSGLRLPSTLIFDYPTPQAVADWLAGRIMPAPATDTAEADKPGGAAPADRRTSEAAEAAEHAIKNMDAEELVRLALGRNGS</sequence>
<dbReference type="InterPro" id="IPR036736">
    <property type="entry name" value="ACP-like_sf"/>
</dbReference>
<dbReference type="InterPro" id="IPR014031">
    <property type="entry name" value="Ketoacyl_synth_C"/>
</dbReference>
<dbReference type="InterPro" id="IPR013968">
    <property type="entry name" value="PKS_KR"/>
</dbReference>
<evidence type="ECO:0000256" key="5">
    <source>
        <dbReference type="ARBA" id="ARBA00022679"/>
    </source>
</evidence>
<dbReference type="PROSITE" id="PS00012">
    <property type="entry name" value="PHOSPHOPANTETHEINE"/>
    <property type="match status" value="1"/>
</dbReference>
<dbReference type="OrthoDB" id="9778690at2"/>
<dbReference type="SUPFAM" id="SSF53901">
    <property type="entry name" value="Thiolase-like"/>
    <property type="match status" value="1"/>
</dbReference>
<dbReference type="GO" id="GO:0004312">
    <property type="term" value="F:fatty acid synthase activity"/>
    <property type="evidence" value="ECO:0007669"/>
    <property type="project" value="TreeGrafter"/>
</dbReference>
<dbReference type="SMART" id="SM00827">
    <property type="entry name" value="PKS_AT"/>
    <property type="match status" value="1"/>
</dbReference>
<dbReference type="InterPro" id="IPR057326">
    <property type="entry name" value="KR_dom"/>
</dbReference>
<dbReference type="InterPro" id="IPR020807">
    <property type="entry name" value="PKS_DH"/>
</dbReference>
<dbReference type="Pfam" id="PF00109">
    <property type="entry name" value="ketoacyl-synt"/>
    <property type="match status" value="1"/>
</dbReference>
<feature type="region of interest" description="C-terminal hotdog fold" evidence="9">
    <location>
        <begin position="1060"/>
        <end position="1199"/>
    </location>
</feature>
<keyword evidence="15" id="KW-1185">Reference proteome</keyword>
<dbReference type="InterPro" id="IPR020841">
    <property type="entry name" value="PKS_Beta-ketoAc_synthase_dom"/>
</dbReference>
<evidence type="ECO:0000256" key="8">
    <source>
        <dbReference type="ARBA" id="ARBA00023315"/>
    </source>
</evidence>
<dbReference type="InterPro" id="IPR032821">
    <property type="entry name" value="PKS_assoc"/>
</dbReference>
<evidence type="ECO:0000259" key="11">
    <source>
        <dbReference type="PROSITE" id="PS50075"/>
    </source>
</evidence>
<feature type="region of interest" description="N-terminal hotdog fold" evidence="9">
    <location>
        <begin position="920"/>
        <end position="1045"/>
    </location>
</feature>
<evidence type="ECO:0000256" key="2">
    <source>
        <dbReference type="ARBA" id="ARBA00004792"/>
    </source>
</evidence>
<keyword evidence="7" id="KW-0511">Multifunctional enzyme</keyword>
<dbReference type="CDD" id="cd00833">
    <property type="entry name" value="PKS"/>
    <property type="match status" value="1"/>
</dbReference>
<feature type="domain" description="Carrier" evidence="11">
    <location>
        <begin position="1692"/>
        <end position="1767"/>
    </location>
</feature>
<dbReference type="InterPro" id="IPR001227">
    <property type="entry name" value="Ac_transferase_dom_sf"/>
</dbReference>
<evidence type="ECO:0000256" key="1">
    <source>
        <dbReference type="ARBA" id="ARBA00001957"/>
    </source>
</evidence>
<feature type="compositionally biased region" description="Basic and acidic residues" evidence="10">
    <location>
        <begin position="1787"/>
        <end position="1799"/>
    </location>
</feature>
<dbReference type="InterPro" id="IPR016039">
    <property type="entry name" value="Thiolase-like"/>
</dbReference>
<gene>
    <name evidence="14" type="ORF">EIZ62_09630</name>
</gene>
<evidence type="ECO:0000256" key="4">
    <source>
        <dbReference type="ARBA" id="ARBA00022553"/>
    </source>
</evidence>
<dbReference type="InterPro" id="IPR009081">
    <property type="entry name" value="PP-bd_ACP"/>
</dbReference>
<dbReference type="Pfam" id="PF00550">
    <property type="entry name" value="PP-binding"/>
    <property type="match status" value="1"/>
</dbReference>
<dbReference type="CDD" id="cd08956">
    <property type="entry name" value="KR_3_FAS_SDR_x"/>
    <property type="match status" value="1"/>
</dbReference>
<dbReference type="InterPro" id="IPR020806">
    <property type="entry name" value="PKS_PP-bd"/>
</dbReference>
<dbReference type="KEGG" id="sfic:EIZ62_09630"/>
<evidence type="ECO:0000256" key="9">
    <source>
        <dbReference type="PROSITE-ProRule" id="PRU01363"/>
    </source>
</evidence>
<dbReference type="Gene3D" id="3.40.47.10">
    <property type="match status" value="1"/>
</dbReference>
<dbReference type="GO" id="GO:0033068">
    <property type="term" value="P:macrolide biosynthetic process"/>
    <property type="evidence" value="ECO:0007669"/>
    <property type="project" value="UniProtKB-ARBA"/>
</dbReference>
<dbReference type="InterPro" id="IPR049900">
    <property type="entry name" value="PKS_mFAS_DH"/>
</dbReference>
<dbReference type="SUPFAM" id="SSF47336">
    <property type="entry name" value="ACP-like"/>
    <property type="match status" value="1"/>
</dbReference>
<dbReference type="InterPro" id="IPR016036">
    <property type="entry name" value="Malonyl_transacylase_ACP-bd"/>
</dbReference>
<dbReference type="InterPro" id="IPR014030">
    <property type="entry name" value="Ketoacyl_synth_N"/>
</dbReference>
<dbReference type="InterPro" id="IPR018201">
    <property type="entry name" value="Ketoacyl_synth_AS"/>
</dbReference>
<dbReference type="Pfam" id="PF08659">
    <property type="entry name" value="KR"/>
    <property type="match status" value="1"/>
</dbReference>
<dbReference type="InterPro" id="IPR015083">
    <property type="entry name" value="NorB/c/GfsB-D-like_docking"/>
</dbReference>
<dbReference type="PANTHER" id="PTHR43775">
    <property type="entry name" value="FATTY ACID SYNTHASE"/>
    <property type="match status" value="1"/>
</dbReference>
<protein>
    <submittedName>
        <fullName evidence="14">SDR family NAD(P)-dependent oxidoreductase</fullName>
    </submittedName>
</protein>
<dbReference type="GO" id="GO:0031177">
    <property type="term" value="F:phosphopantetheine binding"/>
    <property type="evidence" value="ECO:0007669"/>
    <property type="project" value="InterPro"/>
</dbReference>
<feature type="domain" description="PKS/mFAS DH" evidence="13">
    <location>
        <begin position="920"/>
        <end position="1199"/>
    </location>
</feature>
<keyword evidence="3" id="KW-0596">Phosphopantetheine</keyword>
<dbReference type="Pfam" id="PF22953">
    <property type="entry name" value="SpnB_Rossmann"/>
    <property type="match status" value="1"/>
</dbReference>
<dbReference type="Gene3D" id="3.40.366.10">
    <property type="entry name" value="Malonyl-Coenzyme A Acyl Carrier Protein, domain 2"/>
    <property type="match status" value="1"/>
</dbReference>
<dbReference type="InterPro" id="IPR049551">
    <property type="entry name" value="PKS_DH_C"/>
</dbReference>
<dbReference type="SUPFAM" id="SSF51735">
    <property type="entry name" value="NAD(P)-binding Rossmann-fold domains"/>
    <property type="match status" value="2"/>
</dbReference>
<evidence type="ECO:0000259" key="13">
    <source>
        <dbReference type="PROSITE" id="PS52019"/>
    </source>
</evidence>
<keyword evidence="8" id="KW-0012">Acyltransferase</keyword>
<dbReference type="InterPro" id="IPR036291">
    <property type="entry name" value="NAD(P)-bd_dom_sf"/>
</dbReference>
<dbReference type="InterPro" id="IPR055123">
    <property type="entry name" value="SpnB-like_Rossmann"/>
</dbReference>
<feature type="domain" description="Ketosynthase family 3 (KS3)" evidence="12">
    <location>
        <begin position="33"/>
        <end position="444"/>
    </location>
</feature>
<dbReference type="RefSeq" id="WP_156692276.1">
    <property type="nucleotide sequence ID" value="NZ_CP034279.1"/>
</dbReference>
<feature type="region of interest" description="Disordered" evidence="10">
    <location>
        <begin position="1772"/>
        <end position="1799"/>
    </location>
</feature>
<dbReference type="Pfam" id="PF21089">
    <property type="entry name" value="PKS_DH_N"/>
    <property type="match status" value="1"/>
</dbReference>
<dbReference type="PROSITE" id="PS52004">
    <property type="entry name" value="KS3_2"/>
    <property type="match status" value="1"/>
</dbReference>
<reference evidence="14 15" key="1">
    <citation type="submission" date="2018-12" db="EMBL/GenBank/DDBJ databases">
        <title>Complete genome sequence of Streptomyces ficellus NRRL8067, the producer of ficellomycin, feldamycin and nojirimycin.</title>
        <authorList>
            <person name="Zhang H."/>
            <person name="Yue R."/>
            <person name="Liu Y."/>
            <person name="Li M."/>
            <person name="Mu H."/>
            <person name="Zhang J."/>
        </authorList>
    </citation>
    <scope>NUCLEOTIDE SEQUENCE [LARGE SCALE GENOMIC DNA]</scope>
    <source>
        <strain evidence="14 15">NRRL 8067</strain>
    </source>
</reference>
<dbReference type="GO" id="GO:0006633">
    <property type="term" value="P:fatty acid biosynthetic process"/>
    <property type="evidence" value="ECO:0007669"/>
    <property type="project" value="InterPro"/>
</dbReference>
<keyword evidence="4" id="KW-0597">Phosphoprotein</keyword>
<dbReference type="InterPro" id="IPR050091">
    <property type="entry name" value="PKS_NRPS_Biosynth_Enz"/>
</dbReference>
<evidence type="ECO:0000259" key="12">
    <source>
        <dbReference type="PROSITE" id="PS52004"/>
    </source>
</evidence>
<dbReference type="InterPro" id="IPR014043">
    <property type="entry name" value="Acyl_transferase_dom"/>
</dbReference>
<keyword evidence="6" id="KW-0045">Antibiotic biosynthesis</keyword>
<dbReference type="FunFam" id="3.40.366.10:FF:000002">
    <property type="entry name" value="Probable polyketide synthase 2"/>
    <property type="match status" value="1"/>
</dbReference>
<dbReference type="SMART" id="SM00823">
    <property type="entry name" value="PKS_PP"/>
    <property type="match status" value="1"/>
</dbReference>
<evidence type="ECO:0000256" key="6">
    <source>
        <dbReference type="ARBA" id="ARBA00023194"/>
    </source>
</evidence>
<dbReference type="InterPro" id="IPR016035">
    <property type="entry name" value="Acyl_Trfase/lysoPLipase"/>
</dbReference>
<evidence type="ECO:0000256" key="7">
    <source>
        <dbReference type="ARBA" id="ARBA00023268"/>
    </source>
</evidence>
<dbReference type="FunFam" id="3.40.47.10:FF:000019">
    <property type="entry name" value="Polyketide synthase type I"/>
    <property type="match status" value="1"/>
</dbReference>
<dbReference type="PANTHER" id="PTHR43775:SF51">
    <property type="entry name" value="INACTIVE PHENOLPHTHIOCEROL SYNTHESIS POLYKETIDE SYNTHASE TYPE I PKS1-RELATED"/>
    <property type="match status" value="1"/>
</dbReference>
<dbReference type="Pfam" id="PF16197">
    <property type="entry name" value="KAsynt_C_assoc"/>
    <property type="match status" value="1"/>
</dbReference>
<dbReference type="SMART" id="SM01294">
    <property type="entry name" value="PKS_PP_betabranch"/>
    <property type="match status" value="1"/>
</dbReference>